<feature type="compositionally biased region" description="Low complexity" evidence="1">
    <location>
        <begin position="68"/>
        <end position="78"/>
    </location>
</feature>
<dbReference type="AlphaFoldDB" id="M5G4J0"/>
<dbReference type="GeneID" id="63685395"/>
<dbReference type="EMBL" id="JH795866">
    <property type="protein sequence ID" value="EJU00747.1"/>
    <property type="molecule type" value="Genomic_DNA"/>
</dbReference>
<feature type="compositionally biased region" description="Polar residues" evidence="1">
    <location>
        <begin position="173"/>
        <end position="183"/>
    </location>
</feature>
<proteinExistence type="predicted"/>
<evidence type="ECO:0000313" key="3">
    <source>
        <dbReference type="EMBL" id="EJU00747.1"/>
    </source>
</evidence>
<sequence>MIPIKPVLLTFIFATILSLAAPIPSLNTRGYQLDAGESAALQSRTPDPNPPQDDQYPASDGGQYPSTPDLSAGDSSAPPSSPLQPIKQFKDKAKRFVLNLVGKKPEATPAPTAAQAHMQVQPQPAAPAPAHVTIGGGVSHESVHNELKTVAEAHMKEGNDGLAADTYHLQAQHLSSTPNTSPGGKQKQAGNPAKAGGFNDPNHLLKLQLEAESKSKTSYQAWEAGGYQSPPVSEHTQQLQQHVYEKYKQVTRQDAYHAGCIKFHNCR</sequence>
<accession>M5G4J0</accession>
<feature type="region of interest" description="Disordered" evidence="1">
    <location>
        <begin position="37"/>
        <end position="85"/>
    </location>
</feature>
<keyword evidence="4" id="KW-1185">Reference proteome</keyword>
<evidence type="ECO:0000313" key="4">
    <source>
        <dbReference type="Proteomes" id="UP000030653"/>
    </source>
</evidence>
<feature type="chain" id="PRO_5004067462" evidence="2">
    <location>
        <begin position="21"/>
        <end position="267"/>
    </location>
</feature>
<dbReference type="Proteomes" id="UP000030653">
    <property type="component" value="Unassembled WGS sequence"/>
</dbReference>
<evidence type="ECO:0000256" key="2">
    <source>
        <dbReference type="SAM" id="SignalP"/>
    </source>
</evidence>
<feature type="region of interest" description="Disordered" evidence="1">
    <location>
        <begin position="107"/>
        <end position="129"/>
    </location>
</feature>
<keyword evidence="2" id="KW-0732">Signal</keyword>
<dbReference type="HOGENOM" id="CLU_1042144_0_0_1"/>
<feature type="region of interest" description="Disordered" evidence="1">
    <location>
        <begin position="173"/>
        <end position="201"/>
    </location>
</feature>
<reference evidence="3 4" key="1">
    <citation type="journal article" date="2012" name="Science">
        <title>The Paleozoic origin of enzymatic lignin decomposition reconstructed from 31 fungal genomes.</title>
        <authorList>
            <person name="Floudas D."/>
            <person name="Binder M."/>
            <person name="Riley R."/>
            <person name="Barry K."/>
            <person name="Blanchette R.A."/>
            <person name="Henrissat B."/>
            <person name="Martinez A.T."/>
            <person name="Otillar R."/>
            <person name="Spatafora J.W."/>
            <person name="Yadav J.S."/>
            <person name="Aerts A."/>
            <person name="Benoit I."/>
            <person name="Boyd A."/>
            <person name="Carlson A."/>
            <person name="Copeland A."/>
            <person name="Coutinho P.M."/>
            <person name="de Vries R.P."/>
            <person name="Ferreira P."/>
            <person name="Findley K."/>
            <person name="Foster B."/>
            <person name="Gaskell J."/>
            <person name="Glotzer D."/>
            <person name="Gorecki P."/>
            <person name="Heitman J."/>
            <person name="Hesse C."/>
            <person name="Hori C."/>
            <person name="Igarashi K."/>
            <person name="Jurgens J.A."/>
            <person name="Kallen N."/>
            <person name="Kersten P."/>
            <person name="Kohler A."/>
            <person name="Kuees U."/>
            <person name="Kumar T.K.A."/>
            <person name="Kuo A."/>
            <person name="LaButti K."/>
            <person name="Larrondo L.F."/>
            <person name="Lindquist E."/>
            <person name="Ling A."/>
            <person name="Lombard V."/>
            <person name="Lucas S."/>
            <person name="Lundell T."/>
            <person name="Martin R."/>
            <person name="McLaughlin D.J."/>
            <person name="Morgenstern I."/>
            <person name="Morin E."/>
            <person name="Murat C."/>
            <person name="Nagy L.G."/>
            <person name="Nolan M."/>
            <person name="Ohm R.A."/>
            <person name="Patyshakuliyeva A."/>
            <person name="Rokas A."/>
            <person name="Ruiz-Duenas F.J."/>
            <person name="Sabat G."/>
            <person name="Salamov A."/>
            <person name="Samejima M."/>
            <person name="Schmutz J."/>
            <person name="Slot J.C."/>
            <person name="St John F."/>
            <person name="Stenlid J."/>
            <person name="Sun H."/>
            <person name="Sun S."/>
            <person name="Syed K."/>
            <person name="Tsang A."/>
            <person name="Wiebenga A."/>
            <person name="Young D."/>
            <person name="Pisabarro A."/>
            <person name="Eastwood D.C."/>
            <person name="Martin F."/>
            <person name="Cullen D."/>
            <person name="Grigoriev I.V."/>
            <person name="Hibbett D.S."/>
        </authorList>
    </citation>
    <scope>NUCLEOTIDE SEQUENCE [LARGE SCALE GENOMIC DNA]</scope>
    <source>
        <strain evidence="3 4">DJM-731 SS1</strain>
    </source>
</reference>
<evidence type="ECO:0000256" key="1">
    <source>
        <dbReference type="SAM" id="MobiDB-lite"/>
    </source>
</evidence>
<protein>
    <submittedName>
        <fullName evidence="3">Uncharacterized protein</fullName>
    </submittedName>
</protein>
<name>M5G4J0_DACPD</name>
<organism evidence="3 4">
    <name type="scientific">Dacryopinax primogenitus (strain DJM 731)</name>
    <name type="common">Brown rot fungus</name>
    <dbReference type="NCBI Taxonomy" id="1858805"/>
    <lineage>
        <taxon>Eukaryota</taxon>
        <taxon>Fungi</taxon>
        <taxon>Dikarya</taxon>
        <taxon>Basidiomycota</taxon>
        <taxon>Agaricomycotina</taxon>
        <taxon>Dacrymycetes</taxon>
        <taxon>Dacrymycetales</taxon>
        <taxon>Dacrymycetaceae</taxon>
        <taxon>Dacryopinax</taxon>
    </lineage>
</organism>
<feature type="signal peptide" evidence="2">
    <location>
        <begin position="1"/>
        <end position="20"/>
    </location>
</feature>
<gene>
    <name evidence="3" type="ORF">DACRYDRAFT_117167</name>
</gene>
<dbReference type="RefSeq" id="XP_040627644.1">
    <property type="nucleotide sequence ID" value="XM_040770333.1"/>
</dbReference>